<dbReference type="EMBL" id="MUXF01000008">
    <property type="protein sequence ID" value="PUE66768.1"/>
    <property type="molecule type" value="Genomic_DNA"/>
</dbReference>
<proteinExistence type="predicted"/>
<evidence type="ECO:0000256" key="2">
    <source>
        <dbReference type="SAM" id="Phobius"/>
    </source>
</evidence>
<evidence type="ECO:0008006" key="5">
    <source>
        <dbReference type="Google" id="ProtNLM"/>
    </source>
</evidence>
<name>A0ABX5JL64_9BACT</name>
<feature type="transmembrane region" description="Helical" evidence="2">
    <location>
        <begin position="12"/>
        <end position="32"/>
    </location>
</feature>
<feature type="coiled-coil region" evidence="1">
    <location>
        <begin position="39"/>
        <end position="91"/>
    </location>
</feature>
<keyword evidence="1" id="KW-0175">Coiled coil</keyword>
<evidence type="ECO:0000313" key="4">
    <source>
        <dbReference type="Proteomes" id="UP000251311"/>
    </source>
</evidence>
<keyword evidence="2" id="KW-0812">Transmembrane</keyword>
<keyword evidence="2" id="KW-1133">Transmembrane helix</keyword>
<keyword evidence="2" id="KW-0472">Membrane</keyword>
<dbReference type="RefSeq" id="WP_108527600.1">
    <property type="nucleotide sequence ID" value="NZ_MUXF01000008.1"/>
</dbReference>
<sequence length="123" mass="14458">MINDLFEKYKLVLFVGLMSILLSTILGLSLFLKYQDKKIVKLENELKTCILEKQNEETNNQTLHNVITDLNNQALKDSIDYEKRLKKFKDEKDEILGINYKNVRSDDCEDIKLILDDIRINGY</sequence>
<gene>
    <name evidence="3" type="ORF">B0175_05220</name>
</gene>
<comment type="caution">
    <text evidence="3">The sequence shown here is derived from an EMBL/GenBank/DDBJ whole genome shotgun (WGS) entry which is preliminary data.</text>
</comment>
<accession>A0ABX5JL64</accession>
<dbReference type="Proteomes" id="UP000251311">
    <property type="component" value="Unassembled WGS sequence"/>
</dbReference>
<organism evidence="3 4">
    <name type="scientific">Arcobacter lacus</name>
    <dbReference type="NCBI Taxonomy" id="1912876"/>
    <lineage>
        <taxon>Bacteria</taxon>
        <taxon>Pseudomonadati</taxon>
        <taxon>Campylobacterota</taxon>
        <taxon>Epsilonproteobacteria</taxon>
        <taxon>Campylobacterales</taxon>
        <taxon>Arcobacteraceae</taxon>
        <taxon>Arcobacter</taxon>
    </lineage>
</organism>
<protein>
    <recommendedName>
        <fullName evidence="5">I-spanin</fullName>
    </recommendedName>
</protein>
<evidence type="ECO:0000256" key="1">
    <source>
        <dbReference type="SAM" id="Coils"/>
    </source>
</evidence>
<reference evidence="3 4" key="1">
    <citation type="submission" date="2017-02" db="EMBL/GenBank/DDBJ databases">
        <title>Arcobacter lacus sp. nov., a new species isolated from reclaimed water.</title>
        <authorList>
            <person name="Figueras M.J."/>
            <person name="Perez-Cataluna A."/>
            <person name="Salas-Masso N."/>
        </authorList>
    </citation>
    <scope>NUCLEOTIDE SEQUENCE [LARGE SCALE GENOMIC DNA]</scope>
    <source>
        <strain evidence="3 4">RW43-9</strain>
    </source>
</reference>
<evidence type="ECO:0000313" key="3">
    <source>
        <dbReference type="EMBL" id="PUE66768.1"/>
    </source>
</evidence>
<keyword evidence="4" id="KW-1185">Reference proteome</keyword>